<name>E1JU84_SOLFR</name>
<evidence type="ECO:0000313" key="1">
    <source>
        <dbReference type="EMBL" id="EFL52014.1"/>
    </source>
</evidence>
<reference evidence="1 2" key="1">
    <citation type="submission" date="2010-08" db="EMBL/GenBank/DDBJ databases">
        <title>The draft genome of Desulfovibrio fructosovorans JJ.</title>
        <authorList>
            <consortium name="US DOE Joint Genome Institute (JGI-PGF)"/>
            <person name="Lucas S."/>
            <person name="Copeland A."/>
            <person name="Lapidus A."/>
            <person name="Cheng J.-F."/>
            <person name="Bruce D."/>
            <person name="Goodwin L."/>
            <person name="Pitluck S."/>
            <person name="Land M.L."/>
            <person name="Hauser L."/>
            <person name="Chang Y.-J."/>
            <person name="Jeffries C."/>
            <person name="Wall J.D."/>
            <person name="Stahl D.A."/>
            <person name="Arkin A.P."/>
            <person name="Dehal P."/>
            <person name="Stolyar S.M."/>
            <person name="Hazen T.C."/>
            <person name="Woyke T.J."/>
        </authorList>
    </citation>
    <scope>NUCLEOTIDE SEQUENCE [LARGE SCALE GENOMIC DNA]</scope>
    <source>
        <strain evidence="1 2">JJ</strain>
    </source>
</reference>
<dbReference type="eggNOG" id="ENOG5031TFV">
    <property type="taxonomic scope" value="Bacteria"/>
</dbReference>
<dbReference type="EMBL" id="AECZ01000006">
    <property type="protein sequence ID" value="EFL52014.1"/>
    <property type="molecule type" value="Genomic_DNA"/>
</dbReference>
<gene>
    <name evidence="1" type="ORF">DesfrDRAFT_1183</name>
</gene>
<dbReference type="OrthoDB" id="5459939at2"/>
<sequence length="59" mass="6546">MPDTKRQVPMRALKSAESQALFWKKQAEALSGLLTKAMRDGQLGTSYVRQAQRLIAGVI</sequence>
<evidence type="ECO:0000313" key="2">
    <source>
        <dbReference type="Proteomes" id="UP000006250"/>
    </source>
</evidence>
<dbReference type="RefSeq" id="WP_005992033.1">
    <property type="nucleotide sequence ID" value="NZ_AECZ01000006.1"/>
</dbReference>
<comment type="caution">
    <text evidence="1">The sequence shown here is derived from an EMBL/GenBank/DDBJ whole genome shotgun (WGS) entry which is preliminary data.</text>
</comment>
<dbReference type="STRING" id="596151.DesfrDRAFT_1183"/>
<protein>
    <submittedName>
        <fullName evidence="1">Uncharacterized protein</fullName>
    </submittedName>
</protein>
<dbReference type="AlphaFoldDB" id="E1JU84"/>
<dbReference type="Proteomes" id="UP000006250">
    <property type="component" value="Unassembled WGS sequence"/>
</dbReference>
<proteinExistence type="predicted"/>
<accession>E1JU84</accession>
<organism evidence="1 2">
    <name type="scientific">Solidesulfovibrio fructosivorans JJ]</name>
    <dbReference type="NCBI Taxonomy" id="596151"/>
    <lineage>
        <taxon>Bacteria</taxon>
        <taxon>Pseudomonadati</taxon>
        <taxon>Thermodesulfobacteriota</taxon>
        <taxon>Desulfovibrionia</taxon>
        <taxon>Desulfovibrionales</taxon>
        <taxon>Desulfovibrionaceae</taxon>
        <taxon>Solidesulfovibrio</taxon>
    </lineage>
</organism>
<keyword evidence="2" id="KW-1185">Reference proteome</keyword>